<protein>
    <submittedName>
        <fullName evidence="2">Uncharacterized protein</fullName>
    </submittedName>
</protein>
<name>A0AAV3NRE9_LITER</name>
<feature type="coiled-coil region" evidence="1">
    <location>
        <begin position="37"/>
        <end position="64"/>
    </location>
</feature>
<proteinExistence type="predicted"/>
<evidence type="ECO:0000313" key="3">
    <source>
        <dbReference type="Proteomes" id="UP001454036"/>
    </source>
</evidence>
<dbReference type="Proteomes" id="UP001454036">
    <property type="component" value="Unassembled WGS sequence"/>
</dbReference>
<evidence type="ECO:0000256" key="1">
    <source>
        <dbReference type="SAM" id="Coils"/>
    </source>
</evidence>
<organism evidence="2 3">
    <name type="scientific">Lithospermum erythrorhizon</name>
    <name type="common">Purple gromwell</name>
    <name type="synonym">Lithospermum officinale var. erythrorhizon</name>
    <dbReference type="NCBI Taxonomy" id="34254"/>
    <lineage>
        <taxon>Eukaryota</taxon>
        <taxon>Viridiplantae</taxon>
        <taxon>Streptophyta</taxon>
        <taxon>Embryophyta</taxon>
        <taxon>Tracheophyta</taxon>
        <taxon>Spermatophyta</taxon>
        <taxon>Magnoliopsida</taxon>
        <taxon>eudicotyledons</taxon>
        <taxon>Gunneridae</taxon>
        <taxon>Pentapetalae</taxon>
        <taxon>asterids</taxon>
        <taxon>lamiids</taxon>
        <taxon>Boraginales</taxon>
        <taxon>Boraginaceae</taxon>
        <taxon>Boraginoideae</taxon>
        <taxon>Lithospermeae</taxon>
        <taxon>Lithospermum</taxon>
    </lineage>
</organism>
<reference evidence="2 3" key="1">
    <citation type="submission" date="2024-01" db="EMBL/GenBank/DDBJ databases">
        <title>The complete chloroplast genome sequence of Lithospermum erythrorhizon: insights into the phylogenetic relationship among Boraginaceae species and the maternal lineages of purple gromwells.</title>
        <authorList>
            <person name="Okada T."/>
            <person name="Watanabe K."/>
        </authorList>
    </citation>
    <scope>NUCLEOTIDE SEQUENCE [LARGE SCALE GENOMIC DNA]</scope>
</reference>
<dbReference type="EMBL" id="BAABME010015503">
    <property type="protein sequence ID" value="GAA0141523.1"/>
    <property type="molecule type" value="Genomic_DNA"/>
</dbReference>
<gene>
    <name evidence="2" type="ORF">LIER_35407</name>
</gene>
<sequence>MEGIMGHHTSSSVHDAFSRFHLKSECEECRAASEADKISLEKRLSEVIKERDEARAQADHFKAQAFDVKNKHEDIQSVCAGLVKSKSGLSSKHESDWQFSRAL</sequence>
<comment type="caution">
    <text evidence="2">The sequence shown here is derived from an EMBL/GenBank/DDBJ whole genome shotgun (WGS) entry which is preliminary data.</text>
</comment>
<keyword evidence="1" id="KW-0175">Coiled coil</keyword>
<keyword evidence="3" id="KW-1185">Reference proteome</keyword>
<evidence type="ECO:0000313" key="2">
    <source>
        <dbReference type="EMBL" id="GAA0141523.1"/>
    </source>
</evidence>
<accession>A0AAV3NRE9</accession>
<dbReference type="AlphaFoldDB" id="A0AAV3NRE9"/>